<protein>
    <submittedName>
        <fullName evidence="1 2">Uncharacterized protein</fullName>
    </submittedName>
</protein>
<reference evidence="1 3" key="1">
    <citation type="submission" date="2008-03" db="EMBL/GenBank/DDBJ databases">
        <title>Annotation of Ixodes scapularis.</title>
        <authorList>
            <consortium name="Ixodes scapularis Genome Project Consortium"/>
            <person name="Caler E."/>
            <person name="Hannick L.I."/>
            <person name="Bidwell S."/>
            <person name="Joardar V."/>
            <person name="Thiagarajan M."/>
            <person name="Amedeo P."/>
            <person name="Galinsky K.J."/>
            <person name="Schobel S."/>
            <person name="Inman J."/>
            <person name="Hostetler J."/>
            <person name="Miller J."/>
            <person name="Hammond M."/>
            <person name="Megy K."/>
            <person name="Lawson D."/>
            <person name="Kodira C."/>
            <person name="Sutton G."/>
            <person name="Meyer J."/>
            <person name="Hill C.A."/>
            <person name="Birren B."/>
            <person name="Nene V."/>
            <person name="Collins F."/>
            <person name="Alarcon-Chaidez F."/>
            <person name="Wikel S."/>
            <person name="Strausberg R."/>
        </authorList>
    </citation>
    <scope>NUCLEOTIDE SEQUENCE [LARGE SCALE GENOMIC DNA]</scope>
    <source>
        <strain evidence="3">Wikel</strain>
        <strain evidence="1">Wikel colony</strain>
    </source>
</reference>
<gene>
    <name evidence="1" type="ORF">IscW_ISCW005626</name>
</gene>
<dbReference type="EMBL" id="DS749327">
    <property type="protein sequence ID" value="EEC07943.1"/>
    <property type="molecule type" value="Genomic_DNA"/>
</dbReference>
<dbReference type="InParanoid" id="B7PMX1"/>
<sequence length="83" mass="9581">MRYYVGGNRPSSKGCLQGVEQINIKCLHQRNESSRIGTTLDFYFLSYKISHFDWVGTHRRAFTNENSRYAKSDKIYKGLAAAQ</sequence>
<dbReference type="AlphaFoldDB" id="B7PMX1"/>
<evidence type="ECO:0000313" key="2">
    <source>
        <dbReference type="EnsemblMetazoa" id="ISCW005626-PA"/>
    </source>
</evidence>
<dbReference type="VEuPathDB" id="VectorBase:ISCW005626"/>
<name>B7PMX1_IXOSC</name>
<evidence type="ECO:0000313" key="1">
    <source>
        <dbReference type="EMBL" id="EEC07943.1"/>
    </source>
</evidence>
<evidence type="ECO:0000313" key="3">
    <source>
        <dbReference type="Proteomes" id="UP000001555"/>
    </source>
</evidence>
<dbReference type="EnsemblMetazoa" id="ISCW005626-RA">
    <property type="protein sequence ID" value="ISCW005626-PA"/>
    <property type="gene ID" value="ISCW005626"/>
</dbReference>
<accession>B7PMX1</accession>
<dbReference type="Proteomes" id="UP000001555">
    <property type="component" value="Unassembled WGS sequence"/>
</dbReference>
<organism>
    <name type="scientific">Ixodes scapularis</name>
    <name type="common">Black-legged tick</name>
    <name type="synonym">Deer tick</name>
    <dbReference type="NCBI Taxonomy" id="6945"/>
    <lineage>
        <taxon>Eukaryota</taxon>
        <taxon>Metazoa</taxon>
        <taxon>Ecdysozoa</taxon>
        <taxon>Arthropoda</taxon>
        <taxon>Chelicerata</taxon>
        <taxon>Arachnida</taxon>
        <taxon>Acari</taxon>
        <taxon>Parasitiformes</taxon>
        <taxon>Ixodida</taxon>
        <taxon>Ixodoidea</taxon>
        <taxon>Ixodidae</taxon>
        <taxon>Ixodinae</taxon>
        <taxon>Ixodes</taxon>
    </lineage>
</organism>
<dbReference type="VEuPathDB" id="VectorBase:ISCI005626"/>
<proteinExistence type="predicted"/>
<dbReference type="EMBL" id="ABJB010019861">
    <property type="status" value="NOT_ANNOTATED_CDS"/>
    <property type="molecule type" value="Genomic_DNA"/>
</dbReference>
<dbReference type="HOGENOM" id="CLU_2545125_0_0_1"/>
<keyword evidence="3" id="KW-1185">Reference proteome</keyword>
<dbReference type="PaxDb" id="6945-B7PMX1"/>
<reference evidence="2" key="2">
    <citation type="submission" date="2020-05" db="UniProtKB">
        <authorList>
            <consortium name="EnsemblMetazoa"/>
        </authorList>
    </citation>
    <scope>IDENTIFICATION</scope>
    <source>
        <strain evidence="2">wikel</strain>
    </source>
</reference>